<evidence type="ECO:0008006" key="5">
    <source>
        <dbReference type="Google" id="ProtNLM"/>
    </source>
</evidence>
<dbReference type="SMART" id="SM00667">
    <property type="entry name" value="LisH"/>
    <property type="match status" value="1"/>
</dbReference>
<proteinExistence type="predicted"/>
<dbReference type="CDD" id="cd00200">
    <property type="entry name" value="WD40"/>
    <property type="match status" value="1"/>
</dbReference>
<evidence type="ECO:0000313" key="4">
    <source>
        <dbReference type="Proteomes" id="UP001630127"/>
    </source>
</evidence>
<feature type="repeat" description="WD" evidence="1">
    <location>
        <begin position="594"/>
        <end position="636"/>
    </location>
</feature>
<dbReference type="InterPro" id="IPR036322">
    <property type="entry name" value="WD40_repeat_dom_sf"/>
</dbReference>
<dbReference type="Pfam" id="PF00400">
    <property type="entry name" value="WD40"/>
    <property type="match status" value="4"/>
</dbReference>
<feature type="region of interest" description="Disordered" evidence="2">
    <location>
        <begin position="361"/>
        <end position="387"/>
    </location>
</feature>
<dbReference type="InterPro" id="IPR006594">
    <property type="entry name" value="LisH"/>
</dbReference>
<feature type="repeat" description="WD" evidence="1">
    <location>
        <begin position="551"/>
        <end position="586"/>
    </location>
</feature>
<dbReference type="InterPro" id="IPR044716">
    <property type="entry name" value="LEUNIG-like"/>
</dbReference>
<protein>
    <recommendedName>
        <fullName evidence="5">Transcriptional corepressor LEUNIG-like</fullName>
    </recommendedName>
</protein>
<dbReference type="PROSITE" id="PS50294">
    <property type="entry name" value="WD_REPEATS_REGION"/>
    <property type="match status" value="2"/>
</dbReference>
<dbReference type="InterPro" id="IPR001680">
    <property type="entry name" value="WD40_rpt"/>
</dbReference>
<dbReference type="PROSITE" id="PS50896">
    <property type="entry name" value="LISH"/>
    <property type="match status" value="1"/>
</dbReference>
<keyword evidence="4" id="KW-1185">Reference proteome</keyword>
<dbReference type="SUPFAM" id="SSF50978">
    <property type="entry name" value="WD40 repeat-like"/>
    <property type="match status" value="1"/>
</dbReference>
<dbReference type="EMBL" id="JBJUIK010000002">
    <property type="protein sequence ID" value="KAL3535792.1"/>
    <property type="molecule type" value="Genomic_DNA"/>
</dbReference>
<comment type="caution">
    <text evidence="3">The sequence shown here is derived from an EMBL/GenBank/DDBJ whole genome shotgun (WGS) entry which is preliminary data.</text>
</comment>
<dbReference type="PROSITE" id="PS50082">
    <property type="entry name" value="WD_REPEATS_2"/>
    <property type="match status" value="2"/>
</dbReference>
<sequence>MASHPTLDADKMLDVYIHDYLVKRKYGNSARTFQTEAKIPTKPTAIDTPGGFLSEWWSVFWDIFIDRYKQTGPNTEPLIMKAQEQLQQQKWQQNSQQQLLQQMQMQLVLQKHVEQQQLQKHTQMQVRGQGDETQLQHGAPSNNLVKQNLGISNASAQKMFNEALNPQNQDDLLTEAQMKKFMQLKYSGNVCQVSDEIHTSIVRSAVTGDQPSMQLVHNTPIGNFKSFHGVKDQKQQMLASKDLKNLMIPSSPRTPGSDGSLTEGSNQAPNTLPLNGWPLMSIDQLQPGISQHKKSFVHPYQPSQLQLHQQIRMLLRDQNIGRENYAKDKELNFAGNAIPNILQLCDQQLQRSNQCRQQFMQPTPLGPRSGNSDCQIRHPDKIGTAGGSIEDVAILNTSRDYDQASKNQPLKKRKQPMSSASPPECSGPENTTAPTPNSESSTPSTHTAGDMLLMPDLPSQDNLSKAALDPLTDNGAMEDNVDSFLSPNNPGSTPAVWSDTNQDITFLEIGTIYVNKVKCCDISSNGKLIATSGVNGKVFLWCTESRKEKYQFEQSGTITDLRFGPRLPRLATSSLDKTVKIWTVDNQGCPIQTFVGHNGSVMSVDFHPRKEELVCSCDNDSEIRYWSIRNGVCTGVLKVGATQVRFQPTHGRYLAAAVGNGVSIIDVETQTFRYPLKDHNTDVLSVCWNSSGEYLASLSEDFIRVWKIGSWGQQKCMHELSISGKKFRCCAFHPYQSSLIAIGFNQSLELWHMAENKMMTAIGQPTNTLAVSNPTGLVASVSDDNFIKLWK</sequence>
<dbReference type="Proteomes" id="UP001630127">
    <property type="component" value="Unassembled WGS sequence"/>
</dbReference>
<feature type="compositionally biased region" description="Polar residues" evidence="2">
    <location>
        <begin position="251"/>
        <end position="270"/>
    </location>
</feature>
<gene>
    <name evidence="3" type="ORF">ACH5RR_004253</name>
</gene>
<dbReference type="PANTHER" id="PTHR44376:SF17">
    <property type="entry name" value="TRANSCRIPTIONAL COREPRESSOR LEUNIG-LIKE ISOFORM X1"/>
    <property type="match status" value="1"/>
</dbReference>
<feature type="region of interest" description="Disordered" evidence="2">
    <location>
        <begin position="399"/>
        <end position="462"/>
    </location>
</feature>
<accession>A0ABD3AX12</accession>
<dbReference type="PANTHER" id="PTHR44376">
    <property type="entry name" value="TRANSCRIPTIONAL REGULATOR OF FILAMENTOUS GROWTH FLO8"/>
    <property type="match status" value="1"/>
</dbReference>
<feature type="compositionally biased region" description="Low complexity" evidence="2">
    <location>
        <begin position="431"/>
        <end position="447"/>
    </location>
</feature>
<dbReference type="SMART" id="SM00320">
    <property type="entry name" value="WD40"/>
    <property type="match status" value="7"/>
</dbReference>
<dbReference type="AlphaFoldDB" id="A0ABD3AX12"/>
<dbReference type="InterPro" id="IPR015943">
    <property type="entry name" value="WD40/YVTN_repeat-like_dom_sf"/>
</dbReference>
<keyword evidence="1" id="KW-0853">WD repeat</keyword>
<evidence type="ECO:0000256" key="2">
    <source>
        <dbReference type="SAM" id="MobiDB-lite"/>
    </source>
</evidence>
<organism evidence="3 4">
    <name type="scientific">Cinchona calisaya</name>
    <dbReference type="NCBI Taxonomy" id="153742"/>
    <lineage>
        <taxon>Eukaryota</taxon>
        <taxon>Viridiplantae</taxon>
        <taxon>Streptophyta</taxon>
        <taxon>Embryophyta</taxon>
        <taxon>Tracheophyta</taxon>
        <taxon>Spermatophyta</taxon>
        <taxon>Magnoliopsida</taxon>
        <taxon>eudicotyledons</taxon>
        <taxon>Gunneridae</taxon>
        <taxon>Pentapetalae</taxon>
        <taxon>asterids</taxon>
        <taxon>lamiids</taxon>
        <taxon>Gentianales</taxon>
        <taxon>Rubiaceae</taxon>
        <taxon>Cinchonoideae</taxon>
        <taxon>Cinchoneae</taxon>
        <taxon>Cinchona</taxon>
    </lineage>
</organism>
<feature type="region of interest" description="Disordered" evidence="2">
    <location>
        <begin position="244"/>
        <end position="270"/>
    </location>
</feature>
<dbReference type="Gene3D" id="2.130.10.10">
    <property type="entry name" value="YVTN repeat-like/Quinoprotein amine dehydrogenase"/>
    <property type="match status" value="2"/>
</dbReference>
<evidence type="ECO:0000256" key="1">
    <source>
        <dbReference type="PROSITE-ProRule" id="PRU00221"/>
    </source>
</evidence>
<dbReference type="Pfam" id="PF08513">
    <property type="entry name" value="LisH"/>
    <property type="match status" value="1"/>
</dbReference>
<reference evidence="3 4" key="1">
    <citation type="submission" date="2024-11" db="EMBL/GenBank/DDBJ databases">
        <title>A near-complete genome assembly of Cinchona calisaya.</title>
        <authorList>
            <person name="Lian D.C."/>
            <person name="Zhao X.W."/>
            <person name="Wei L."/>
        </authorList>
    </citation>
    <scope>NUCLEOTIDE SEQUENCE [LARGE SCALE GENOMIC DNA]</scope>
    <source>
        <tissue evidence="3">Nenye</tissue>
    </source>
</reference>
<name>A0ABD3AX12_9GENT</name>
<evidence type="ECO:0000313" key="3">
    <source>
        <dbReference type="EMBL" id="KAL3535792.1"/>
    </source>
</evidence>